<feature type="transmembrane region" description="Helical" evidence="1">
    <location>
        <begin position="64"/>
        <end position="82"/>
    </location>
</feature>
<keyword evidence="1" id="KW-1133">Transmembrane helix</keyword>
<protein>
    <submittedName>
        <fullName evidence="2">Uncharacterized protein</fullName>
    </submittedName>
</protein>
<accession>A0A1J4L1D2</accession>
<reference evidence="2" key="1">
    <citation type="submission" date="2016-10" db="EMBL/GenBank/DDBJ databases">
        <authorList>
            <person name="Benchimol M."/>
            <person name="Almeida L.G."/>
            <person name="Vasconcelos A.T."/>
            <person name="Perreira-Neves A."/>
            <person name="Rosa I.A."/>
            <person name="Tasca T."/>
            <person name="Bogo M.R."/>
            <person name="de Souza W."/>
        </authorList>
    </citation>
    <scope>NUCLEOTIDE SEQUENCE [LARGE SCALE GENOMIC DNA]</scope>
    <source>
        <strain evidence="2">K</strain>
    </source>
</reference>
<dbReference type="VEuPathDB" id="TrichDB:TRFO_13755"/>
<feature type="transmembrane region" description="Helical" evidence="1">
    <location>
        <begin position="156"/>
        <end position="174"/>
    </location>
</feature>
<keyword evidence="3" id="KW-1185">Reference proteome</keyword>
<dbReference type="AlphaFoldDB" id="A0A1J4L1D2"/>
<dbReference type="Proteomes" id="UP000179807">
    <property type="component" value="Unassembled WGS sequence"/>
</dbReference>
<dbReference type="RefSeq" id="XP_068368908.1">
    <property type="nucleotide sequence ID" value="XM_068497432.1"/>
</dbReference>
<dbReference type="EMBL" id="MLAK01000186">
    <property type="protein sequence ID" value="OHT15772.1"/>
    <property type="molecule type" value="Genomic_DNA"/>
</dbReference>
<sequence length="179" mass="20893">MVVVHMVTYRKVLRIVHDVVVFRIFLQMVHKVVFHMVHRMVHMVVVRGMVVVHMVTYRKVLQSAFPMGHMVVVRMVVFHIHSSYGSVHDVFHDVLVLVFHRLGIHMVLVVVVPMVLVLPRIVVHMVVVVLRMDHFVVRIVVGILQIYRIYGTSFSLQFCVIFLVEYLGISFVLFESRVL</sequence>
<evidence type="ECO:0000313" key="2">
    <source>
        <dbReference type="EMBL" id="OHT15772.1"/>
    </source>
</evidence>
<keyword evidence="1" id="KW-0812">Transmembrane</keyword>
<name>A0A1J4L1D2_9EUKA</name>
<gene>
    <name evidence="2" type="ORF">TRFO_13755</name>
</gene>
<dbReference type="GeneID" id="94832136"/>
<organism evidence="2 3">
    <name type="scientific">Tritrichomonas foetus</name>
    <dbReference type="NCBI Taxonomy" id="1144522"/>
    <lineage>
        <taxon>Eukaryota</taxon>
        <taxon>Metamonada</taxon>
        <taxon>Parabasalia</taxon>
        <taxon>Tritrichomonadida</taxon>
        <taxon>Tritrichomonadidae</taxon>
        <taxon>Tritrichomonas</taxon>
    </lineage>
</organism>
<feature type="transmembrane region" description="Helical" evidence="1">
    <location>
        <begin position="102"/>
        <end position="123"/>
    </location>
</feature>
<evidence type="ECO:0000256" key="1">
    <source>
        <dbReference type="SAM" id="Phobius"/>
    </source>
</evidence>
<keyword evidence="1" id="KW-0472">Membrane</keyword>
<comment type="caution">
    <text evidence="2">The sequence shown here is derived from an EMBL/GenBank/DDBJ whole genome shotgun (WGS) entry which is preliminary data.</text>
</comment>
<proteinExistence type="predicted"/>
<evidence type="ECO:0000313" key="3">
    <source>
        <dbReference type="Proteomes" id="UP000179807"/>
    </source>
</evidence>